<dbReference type="PANTHER" id="PTHR46796:SF6">
    <property type="entry name" value="ARAC SUBFAMILY"/>
    <property type="match status" value="1"/>
</dbReference>
<protein>
    <submittedName>
        <fullName evidence="5">AraC family transcriptional regulator</fullName>
    </submittedName>
</protein>
<keyword evidence="3" id="KW-0804">Transcription</keyword>
<evidence type="ECO:0000313" key="6">
    <source>
        <dbReference type="Proteomes" id="UP000050465"/>
    </source>
</evidence>
<dbReference type="InterPro" id="IPR018060">
    <property type="entry name" value="HTH_AraC"/>
</dbReference>
<evidence type="ECO:0000256" key="2">
    <source>
        <dbReference type="ARBA" id="ARBA00023125"/>
    </source>
</evidence>
<dbReference type="SMART" id="SM00342">
    <property type="entry name" value="HTH_ARAC"/>
    <property type="match status" value="1"/>
</dbReference>
<dbReference type="Gene3D" id="1.10.10.60">
    <property type="entry name" value="Homeodomain-like"/>
    <property type="match status" value="2"/>
</dbReference>
<dbReference type="InterPro" id="IPR018062">
    <property type="entry name" value="HTH_AraC-typ_CS"/>
</dbReference>
<proteinExistence type="predicted"/>
<accession>A0A0P7ZAG7</accession>
<dbReference type="InterPro" id="IPR050204">
    <property type="entry name" value="AraC_XylS_family_regulators"/>
</dbReference>
<evidence type="ECO:0000259" key="4">
    <source>
        <dbReference type="PROSITE" id="PS01124"/>
    </source>
</evidence>
<dbReference type="AlphaFoldDB" id="A0A0P7ZAG7"/>
<dbReference type="InterPro" id="IPR009057">
    <property type="entry name" value="Homeodomain-like_sf"/>
</dbReference>
<sequence>MIMSVHKDKTFIPAFDDSFPNILSALPSTISISSGLKDFSLETYQLPKGGTPELCFEHSAIGINTGQSVNCVFRSGEHTRHFPLLTGDVNIIPAGCTFHSSWDRQTSATVIILSPELLTRNAKALWGKKDAFTLKLSLAAQAPFITQLALAVVDELNASKVDKTYLTTMADALAVHLLKQFSTRACKKPQNAGTLSTQKLKLVIDYIDEHLEFSITIDELSKHASLSQHHFSRSFKKTTGLSPHQYIIQQRIEKAKQMISQQKISIDQIAITCGFSHQSHLNRHFKKLTGLTPRAFQNF</sequence>
<organism evidence="5 6">
    <name type="scientific">Phormidesmis priestleyi Ana</name>
    <dbReference type="NCBI Taxonomy" id="1666911"/>
    <lineage>
        <taxon>Bacteria</taxon>
        <taxon>Bacillati</taxon>
        <taxon>Cyanobacteriota</taxon>
        <taxon>Cyanophyceae</taxon>
        <taxon>Leptolyngbyales</taxon>
        <taxon>Leptolyngbyaceae</taxon>
        <taxon>Phormidesmis</taxon>
    </lineage>
</organism>
<keyword evidence="1" id="KW-0805">Transcription regulation</keyword>
<evidence type="ECO:0000313" key="5">
    <source>
        <dbReference type="EMBL" id="KPQ31639.1"/>
    </source>
</evidence>
<evidence type="ECO:0000256" key="3">
    <source>
        <dbReference type="ARBA" id="ARBA00023163"/>
    </source>
</evidence>
<comment type="caution">
    <text evidence="5">The sequence shown here is derived from an EMBL/GenBank/DDBJ whole genome shotgun (WGS) entry which is preliminary data.</text>
</comment>
<dbReference type="Pfam" id="PF12833">
    <property type="entry name" value="HTH_18"/>
    <property type="match status" value="1"/>
</dbReference>
<reference evidence="5 6" key="1">
    <citation type="submission" date="2015-09" db="EMBL/GenBank/DDBJ databases">
        <title>Identification and resolution of microdiversity through metagenomic sequencing of parallel consortia.</title>
        <authorList>
            <person name="Nelson W.C."/>
            <person name="Romine M.F."/>
            <person name="Lindemann S.R."/>
        </authorList>
    </citation>
    <scope>NUCLEOTIDE SEQUENCE [LARGE SCALE GENOMIC DNA]</scope>
    <source>
        <strain evidence="5">Ana</strain>
    </source>
</reference>
<dbReference type="PROSITE" id="PS01124">
    <property type="entry name" value="HTH_ARAC_FAMILY_2"/>
    <property type="match status" value="1"/>
</dbReference>
<gene>
    <name evidence="5" type="ORF">HLUCCA11_23340</name>
</gene>
<evidence type="ECO:0000256" key="1">
    <source>
        <dbReference type="ARBA" id="ARBA00023015"/>
    </source>
</evidence>
<dbReference type="SUPFAM" id="SSF46689">
    <property type="entry name" value="Homeodomain-like"/>
    <property type="match status" value="2"/>
</dbReference>
<dbReference type="GO" id="GO:0003700">
    <property type="term" value="F:DNA-binding transcription factor activity"/>
    <property type="evidence" value="ECO:0007669"/>
    <property type="project" value="InterPro"/>
</dbReference>
<name>A0A0P7ZAG7_9CYAN</name>
<dbReference type="Proteomes" id="UP000050465">
    <property type="component" value="Unassembled WGS sequence"/>
</dbReference>
<feature type="domain" description="HTH araC/xylS-type" evidence="4">
    <location>
        <begin position="201"/>
        <end position="299"/>
    </location>
</feature>
<dbReference type="PANTHER" id="PTHR46796">
    <property type="entry name" value="HTH-TYPE TRANSCRIPTIONAL ACTIVATOR RHAS-RELATED"/>
    <property type="match status" value="1"/>
</dbReference>
<dbReference type="GO" id="GO:0043565">
    <property type="term" value="F:sequence-specific DNA binding"/>
    <property type="evidence" value="ECO:0007669"/>
    <property type="project" value="InterPro"/>
</dbReference>
<dbReference type="EMBL" id="LJZR01000091">
    <property type="protein sequence ID" value="KPQ31639.1"/>
    <property type="molecule type" value="Genomic_DNA"/>
</dbReference>
<keyword evidence="2" id="KW-0238">DNA-binding</keyword>
<dbReference type="PROSITE" id="PS00041">
    <property type="entry name" value="HTH_ARAC_FAMILY_1"/>
    <property type="match status" value="1"/>
</dbReference>
<dbReference type="STRING" id="1666911.HLUCCA11_23340"/>